<dbReference type="Pfam" id="PF00401">
    <property type="entry name" value="ATP-synt_DE"/>
    <property type="match status" value="1"/>
</dbReference>
<dbReference type="EMBL" id="DVFI01000079">
    <property type="protein sequence ID" value="HIQ62942.1"/>
    <property type="molecule type" value="Genomic_DNA"/>
</dbReference>
<accession>A0A9D0YVP9</accession>
<evidence type="ECO:0000259" key="11">
    <source>
        <dbReference type="Pfam" id="PF02823"/>
    </source>
</evidence>
<dbReference type="AlphaFoldDB" id="A0A9D0YVP9"/>
<dbReference type="GO" id="GO:0005886">
    <property type="term" value="C:plasma membrane"/>
    <property type="evidence" value="ECO:0007669"/>
    <property type="project" value="UniProtKB-SubCell"/>
</dbReference>
<evidence type="ECO:0000256" key="9">
    <source>
        <dbReference type="RuleBase" id="RU003656"/>
    </source>
</evidence>
<evidence type="ECO:0000256" key="5">
    <source>
        <dbReference type="ARBA" id="ARBA00023136"/>
    </source>
</evidence>
<name>A0A9D0YVP9_9FIRM</name>
<evidence type="ECO:0000256" key="8">
    <source>
        <dbReference type="HAMAP-Rule" id="MF_00530"/>
    </source>
</evidence>
<dbReference type="GO" id="GO:0005524">
    <property type="term" value="F:ATP binding"/>
    <property type="evidence" value="ECO:0007669"/>
    <property type="project" value="UniProtKB-UniRule"/>
</dbReference>
<keyword evidence="4 8" id="KW-0406">Ion transport</keyword>
<dbReference type="SUPFAM" id="SSF46604">
    <property type="entry name" value="Epsilon subunit of F1F0-ATP synthase C-terminal domain"/>
    <property type="match status" value="1"/>
</dbReference>
<dbReference type="GO" id="GO:0045259">
    <property type="term" value="C:proton-transporting ATP synthase complex"/>
    <property type="evidence" value="ECO:0007669"/>
    <property type="project" value="UniProtKB-KW"/>
</dbReference>
<feature type="domain" description="ATP synthase epsilon subunit C-terminal" evidence="10">
    <location>
        <begin position="87"/>
        <end position="131"/>
    </location>
</feature>
<comment type="similarity">
    <text evidence="2 8 9">Belongs to the ATPase epsilon chain family.</text>
</comment>
<evidence type="ECO:0000256" key="2">
    <source>
        <dbReference type="ARBA" id="ARBA00005712"/>
    </source>
</evidence>
<evidence type="ECO:0000256" key="7">
    <source>
        <dbReference type="ARBA" id="ARBA00023310"/>
    </source>
</evidence>
<proteinExistence type="inferred from homology"/>
<dbReference type="Pfam" id="PF02823">
    <property type="entry name" value="ATP-synt_DE_N"/>
    <property type="match status" value="1"/>
</dbReference>
<comment type="subcellular location">
    <subcellularLocation>
        <location evidence="1 8">Cell membrane</location>
        <topology evidence="1 8">Peripheral membrane protein</topology>
    </subcellularLocation>
</comment>
<keyword evidence="3 8" id="KW-0813">Transport</keyword>
<dbReference type="InterPro" id="IPR036771">
    <property type="entry name" value="ATPsynth_dsu/esu_N"/>
</dbReference>
<dbReference type="GO" id="GO:0046933">
    <property type="term" value="F:proton-transporting ATP synthase activity, rotational mechanism"/>
    <property type="evidence" value="ECO:0007669"/>
    <property type="project" value="UniProtKB-UniRule"/>
</dbReference>
<evidence type="ECO:0000256" key="6">
    <source>
        <dbReference type="ARBA" id="ARBA00023196"/>
    </source>
</evidence>
<gene>
    <name evidence="8 12" type="primary">atpC</name>
    <name evidence="12" type="ORF">IAA66_05070</name>
</gene>
<comment type="caution">
    <text evidence="12">The sequence shown here is derived from an EMBL/GenBank/DDBJ whole genome shotgun (WGS) entry which is preliminary data.</text>
</comment>
<protein>
    <recommendedName>
        <fullName evidence="8">ATP synthase epsilon chain</fullName>
    </recommendedName>
    <alternativeName>
        <fullName evidence="8">ATP synthase F1 sector epsilon subunit</fullName>
    </alternativeName>
    <alternativeName>
        <fullName evidence="8">F-ATPase epsilon subunit</fullName>
    </alternativeName>
</protein>
<dbReference type="InterPro" id="IPR001469">
    <property type="entry name" value="ATP_synth_F1_dsu/esu"/>
</dbReference>
<dbReference type="InterPro" id="IPR036794">
    <property type="entry name" value="ATP_F1_dsu/esu_C_sf"/>
</dbReference>
<evidence type="ECO:0000256" key="1">
    <source>
        <dbReference type="ARBA" id="ARBA00004202"/>
    </source>
</evidence>
<evidence type="ECO:0000313" key="13">
    <source>
        <dbReference type="Proteomes" id="UP000886819"/>
    </source>
</evidence>
<dbReference type="SUPFAM" id="SSF51344">
    <property type="entry name" value="Epsilon subunit of F1F0-ATP synthase N-terminal domain"/>
    <property type="match status" value="1"/>
</dbReference>
<comment type="subunit">
    <text evidence="8 9">F-type ATPases have 2 components, CF(1) - the catalytic core - and CF(0) - the membrane proton channel. CF(1) has five subunits: alpha(3), beta(3), gamma(1), delta(1), epsilon(1). CF(0) has three main subunits: a, b and c.</text>
</comment>
<keyword evidence="6 8" id="KW-0139">CF(1)</keyword>
<dbReference type="NCBIfam" id="TIGR01216">
    <property type="entry name" value="ATP_synt_epsi"/>
    <property type="match status" value="1"/>
</dbReference>
<sequence>MSKTFRLQIITPERVFLEDDAEMLVVRAPDGEIGVEAGHAPMGIATEECAIRIKRNGEWREAAASDGFVTVTPDQVLMMVQTCEWPEEIDANLAQRNEERAREIMRQRRSMQEYIMAKSMMARAMVRLRVSTRTHKN</sequence>
<comment type="function">
    <text evidence="8">Produces ATP from ADP in the presence of a proton gradient across the membrane.</text>
</comment>
<keyword evidence="8" id="KW-0375">Hydrogen ion transport</keyword>
<reference evidence="12" key="2">
    <citation type="journal article" date="2021" name="PeerJ">
        <title>Extensive microbial diversity within the chicken gut microbiome revealed by metagenomics and culture.</title>
        <authorList>
            <person name="Gilroy R."/>
            <person name="Ravi A."/>
            <person name="Getino M."/>
            <person name="Pursley I."/>
            <person name="Horton D.L."/>
            <person name="Alikhan N.F."/>
            <person name="Baker D."/>
            <person name="Gharbi K."/>
            <person name="Hall N."/>
            <person name="Watson M."/>
            <person name="Adriaenssens E.M."/>
            <person name="Foster-Nyarko E."/>
            <person name="Jarju S."/>
            <person name="Secka A."/>
            <person name="Antonio M."/>
            <person name="Oren A."/>
            <person name="Chaudhuri R.R."/>
            <person name="La Ragione R."/>
            <person name="Hildebrand F."/>
            <person name="Pallen M.J."/>
        </authorList>
    </citation>
    <scope>NUCLEOTIDE SEQUENCE</scope>
    <source>
        <strain evidence="12">ChiHile30-977</strain>
    </source>
</reference>
<dbReference type="Gene3D" id="2.60.15.10">
    <property type="entry name" value="F0F1 ATP synthase delta/epsilon subunit, N-terminal"/>
    <property type="match status" value="1"/>
</dbReference>
<dbReference type="InterPro" id="IPR020547">
    <property type="entry name" value="ATP_synth_F1_esu_C"/>
</dbReference>
<keyword evidence="7 8" id="KW-0066">ATP synthesis</keyword>
<dbReference type="Proteomes" id="UP000886819">
    <property type="component" value="Unassembled WGS sequence"/>
</dbReference>
<dbReference type="HAMAP" id="MF_00530">
    <property type="entry name" value="ATP_synth_epsil_bac"/>
    <property type="match status" value="1"/>
</dbReference>
<keyword evidence="5 8" id="KW-0472">Membrane</keyword>
<dbReference type="PANTHER" id="PTHR13822">
    <property type="entry name" value="ATP SYNTHASE DELTA/EPSILON CHAIN"/>
    <property type="match status" value="1"/>
</dbReference>
<evidence type="ECO:0000256" key="4">
    <source>
        <dbReference type="ARBA" id="ARBA00023065"/>
    </source>
</evidence>
<evidence type="ECO:0000313" key="12">
    <source>
        <dbReference type="EMBL" id="HIQ62942.1"/>
    </source>
</evidence>
<dbReference type="InterPro" id="IPR020546">
    <property type="entry name" value="ATP_synth_F1_dsu/esu_N"/>
</dbReference>
<feature type="domain" description="ATP synthase F1 complex delta/epsilon subunit N-terminal" evidence="11">
    <location>
        <begin position="5"/>
        <end position="82"/>
    </location>
</feature>
<reference evidence="12" key="1">
    <citation type="submission" date="2020-10" db="EMBL/GenBank/DDBJ databases">
        <authorList>
            <person name="Gilroy R."/>
        </authorList>
    </citation>
    <scope>NUCLEOTIDE SEQUENCE</scope>
    <source>
        <strain evidence="12">ChiHile30-977</strain>
    </source>
</reference>
<evidence type="ECO:0000256" key="3">
    <source>
        <dbReference type="ARBA" id="ARBA00022448"/>
    </source>
</evidence>
<keyword evidence="8" id="KW-1003">Cell membrane</keyword>
<dbReference type="PANTHER" id="PTHR13822:SF10">
    <property type="entry name" value="ATP SYNTHASE EPSILON CHAIN, CHLOROPLASTIC"/>
    <property type="match status" value="1"/>
</dbReference>
<organism evidence="12 13">
    <name type="scientific">Candidatus Avichristensenella intestinipullorum</name>
    <dbReference type="NCBI Taxonomy" id="2840693"/>
    <lineage>
        <taxon>Bacteria</taxon>
        <taxon>Bacillati</taxon>
        <taxon>Bacillota</taxon>
        <taxon>Clostridia</taxon>
        <taxon>Candidatus Avichristensenella</taxon>
    </lineage>
</organism>
<evidence type="ECO:0000259" key="10">
    <source>
        <dbReference type="Pfam" id="PF00401"/>
    </source>
</evidence>
<dbReference type="CDD" id="cd12152">
    <property type="entry name" value="F1-ATPase_delta"/>
    <property type="match status" value="1"/>
</dbReference>